<evidence type="ECO:0000256" key="1">
    <source>
        <dbReference type="SAM" id="Phobius"/>
    </source>
</evidence>
<dbReference type="Proteomes" id="UP001501474">
    <property type="component" value="Unassembled WGS sequence"/>
</dbReference>
<organism evidence="2 3">
    <name type="scientific">Streptomyces indiaensis</name>
    <dbReference type="NCBI Taxonomy" id="284033"/>
    <lineage>
        <taxon>Bacteria</taxon>
        <taxon>Bacillati</taxon>
        <taxon>Actinomycetota</taxon>
        <taxon>Actinomycetes</taxon>
        <taxon>Kitasatosporales</taxon>
        <taxon>Streptomycetaceae</taxon>
        <taxon>Streptomyces</taxon>
    </lineage>
</organism>
<keyword evidence="1" id="KW-1133">Transmembrane helix</keyword>
<name>A0ABP5QXP1_9ACTN</name>
<evidence type="ECO:0000313" key="3">
    <source>
        <dbReference type="Proteomes" id="UP001501474"/>
    </source>
</evidence>
<gene>
    <name evidence="2" type="ORF">GCM10010104_49200</name>
</gene>
<accession>A0ABP5QXP1</accession>
<proteinExistence type="predicted"/>
<keyword evidence="1" id="KW-0472">Membrane</keyword>
<comment type="caution">
    <text evidence="2">The sequence shown here is derived from an EMBL/GenBank/DDBJ whole genome shotgun (WGS) entry which is preliminary data.</text>
</comment>
<sequence>MVSPSELTEVIPLLLVATLWYIAVTTVLGVGQFYVERHYARGAARELPPTPLQRLRARPAAHRRSLRSLSNY</sequence>
<evidence type="ECO:0000313" key="2">
    <source>
        <dbReference type="EMBL" id="GAA2246875.1"/>
    </source>
</evidence>
<keyword evidence="1" id="KW-0812">Transmembrane</keyword>
<protein>
    <submittedName>
        <fullName evidence="2">Uncharacterized protein</fullName>
    </submittedName>
</protein>
<keyword evidence="3" id="KW-1185">Reference proteome</keyword>
<feature type="transmembrane region" description="Helical" evidence="1">
    <location>
        <begin position="12"/>
        <end position="35"/>
    </location>
</feature>
<dbReference type="EMBL" id="BAAART010000108">
    <property type="protein sequence ID" value="GAA2246875.1"/>
    <property type="molecule type" value="Genomic_DNA"/>
</dbReference>
<reference evidence="3" key="1">
    <citation type="journal article" date="2019" name="Int. J. Syst. Evol. Microbiol.">
        <title>The Global Catalogue of Microorganisms (GCM) 10K type strain sequencing project: providing services to taxonomists for standard genome sequencing and annotation.</title>
        <authorList>
            <consortium name="The Broad Institute Genomics Platform"/>
            <consortium name="The Broad Institute Genome Sequencing Center for Infectious Disease"/>
            <person name="Wu L."/>
            <person name="Ma J."/>
        </authorList>
    </citation>
    <scope>NUCLEOTIDE SEQUENCE [LARGE SCALE GENOMIC DNA]</scope>
    <source>
        <strain evidence="3">JCM 3053</strain>
    </source>
</reference>